<organism evidence="2 3">
    <name type="scientific">Beijerinckia indica subsp. indica (strain ATCC 9039 / DSM 1715 / NCIMB 8712)</name>
    <dbReference type="NCBI Taxonomy" id="395963"/>
    <lineage>
        <taxon>Bacteria</taxon>
        <taxon>Pseudomonadati</taxon>
        <taxon>Pseudomonadota</taxon>
        <taxon>Alphaproteobacteria</taxon>
        <taxon>Hyphomicrobiales</taxon>
        <taxon>Beijerinckiaceae</taxon>
        <taxon>Beijerinckia</taxon>
    </lineage>
</organism>
<dbReference type="KEGG" id="bid:Bind_0839"/>
<gene>
    <name evidence="2" type="ordered locus">Bind_0839</name>
</gene>
<evidence type="ECO:0000313" key="3">
    <source>
        <dbReference type="Proteomes" id="UP000001695"/>
    </source>
</evidence>
<reference evidence="2 3" key="2">
    <citation type="journal article" date="2010" name="J. Bacteriol.">
        <title>Complete genome sequence of Beijerinckia indica subsp. indica.</title>
        <authorList>
            <person name="Tamas I."/>
            <person name="Dedysh S.N."/>
            <person name="Liesack W."/>
            <person name="Stott M.B."/>
            <person name="Alam M."/>
            <person name="Murrell J.C."/>
            <person name="Dunfield P.F."/>
        </authorList>
    </citation>
    <scope>NUCLEOTIDE SEQUENCE [LARGE SCALE GENOMIC DNA]</scope>
    <source>
        <strain evidence="3">ATCC 9039 / DSM 1715 / NCIMB 8712</strain>
    </source>
</reference>
<feature type="domain" description="Glycosyltransferase subfamily 4-like N-terminal" evidence="1">
    <location>
        <begin position="19"/>
        <end position="172"/>
    </location>
</feature>
<dbReference type="RefSeq" id="WP_012383846.1">
    <property type="nucleotide sequence ID" value="NC_010581.1"/>
</dbReference>
<name>B2IH65_BEII9</name>
<dbReference type="GO" id="GO:0016757">
    <property type="term" value="F:glycosyltransferase activity"/>
    <property type="evidence" value="ECO:0007669"/>
    <property type="project" value="UniProtKB-ARBA"/>
</dbReference>
<dbReference type="HOGENOM" id="CLU_796491_0_0_5"/>
<reference evidence="3" key="1">
    <citation type="submission" date="2008-03" db="EMBL/GenBank/DDBJ databases">
        <title>Complete sequence of chromosome of Beijerinckia indica subsp. indica ATCC 9039.</title>
        <authorList>
            <consortium name="US DOE Joint Genome Institute"/>
            <person name="Copeland A."/>
            <person name="Lucas S."/>
            <person name="Lapidus A."/>
            <person name="Glavina del Rio T."/>
            <person name="Dalin E."/>
            <person name="Tice H."/>
            <person name="Bruce D."/>
            <person name="Goodwin L."/>
            <person name="Pitluck S."/>
            <person name="LaButti K."/>
            <person name="Schmutz J."/>
            <person name="Larimer F."/>
            <person name="Land M."/>
            <person name="Hauser L."/>
            <person name="Kyrpides N."/>
            <person name="Mikhailova N."/>
            <person name="Dunfield P.F."/>
            <person name="Dedysh S.N."/>
            <person name="Liesack W."/>
            <person name="Saw J.H."/>
            <person name="Alam M."/>
            <person name="Chen Y."/>
            <person name="Murrell J.C."/>
            <person name="Richardson P."/>
        </authorList>
    </citation>
    <scope>NUCLEOTIDE SEQUENCE [LARGE SCALE GENOMIC DNA]</scope>
    <source>
        <strain evidence="3">ATCC 9039 / DSM 1715 / NCIMB 8712</strain>
    </source>
</reference>
<dbReference type="PANTHER" id="PTHR45947">
    <property type="entry name" value="SULFOQUINOVOSYL TRANSFERASE SQD2"/>
    <property type="match status" value="1"/>
</dbReference>
<dbReference type="CDD" id="cd03801">
    <property type="entry name" value="GT4_PimA-like"/>
    <property type="match status" value="1"/>
</dbReference>
<protein>
    <submittedName>
        <fullName evidence="2">Glycosyl transferase group 1</fullName>
    </submittedName>
</protein>
<dbReference type="AlphaFoldDB" id="B2IH65"/>
<sequence>MVLRIAIFHTSLPSPSRKIGGVEAAVHRLANTLAADSSLEVTVLSCDEKPADALYHHKRLYPVAMRSQLFRLFVLPFLWNFYDFSAYDIVHLHGDDWFWFKRSVPTIRTMHGSALREAQTAKSFKRKLIQYLVYPLERLSVRLATCSVAIGLDTQKLYGCDELIGNGVNLNRFVPRPKAATPLLVFIGTWGGRKRGALAFETFCKTVLPRFPNAQLHMVSDHAEPHPNVVEHRYLDDAALGALLAEAWVFCYPSQYEGFGIPYIEAMASGTAIVTTRNPGAEEVLENGRYGIICGEAEFGQKLLDLLSDSAQRAELAALGISRAKMFSDAGVAVRYTDLYREVQDRSVRDREVRVHAR</sequence>
<evidence type="ECO:0000313" key="2">
    <source>
        <dbReference type="EMBL" id="ACB94489.1"/>
    </source>
</evidence>
<dbReference type="OrthoDB" id="9801609at2"/>
<dbReference type="SUPFAM" id="SSF53756">
    <property type="entry name" value="UDP-Glycosyltransferase/glycogen phosphorylase"/>
    <property type="match status" value="1"/>
</dbReference>
<dbReference type="PANTHER" id="PTHR45947:SF3">
    <property type="entry name" value="SULFOQUINOVOSYL TRANSFERASE SQD2"/>
    <property type="match status" value="1"/>
</dbReference>
<dbReference type="InterPro" id="IPR028098">
    <property type="entry name" value="Glyco_trans_4-like_N"/>
</dbReference>
<dbReference type="STRING" id="395963.Bind_0839"/>
<dbReference type="Pfam" id="PF13692">
    <property type="entry name" value="Glyco_trans_1_4"/>
    <property type="match status" value="1"/>
</dbReference>
<dbReference type="InterPro" id="IPR050194">
    <property type="entry name" value="Glycosyltransferase_grp1"/>
</dbReference>
<dbReference type="Pfam" id="PF13439">
    <property type="entry name" value="Glyco_transf_4"/>
    <property type="match status" value="1"/>
</dbReference>
<dbReference type="EMBL" id="CP001016">
    <property type="protein sequence ID" value="ACB94489.1"/>
    <property type="molecule type" value="Genomic_DNA"/>
</dbReference>
<proteinExistence type="predicted"/>
<dbReference type="CAZy" id="GT4">
    <property type="family name" value="Glycosyltransferase Family 4"/>
</dbReference>
<keyword evidence="2" id="KW-0808">Transferase</keyword>
<dbReference type="Gene3D" id="3.40.50.2000">
    <property type="entry name" value="Glycogen Phosphorylase B"/>
    <property type="match status" value="2"/>
</dbReference>
<evidence type="ECO:0000259" key="1">
    <source>
        <dbReference type="Pfam" id="PF13439"/>
    </source>
</evidence>
<keyword evidence="3" id="KW-1185">Reference proteome</keyword>
<dbReference type="Proteomes" id="UP000001695">
    <property type="component" value="Chromosome"/>
</dbReference>
<dbReference type="eggNOG" id="COG0438">
    <property type="taxonomic scope" value="Bacteria"/>
</dbReference>
<accession>B2IH65</accession>